<dbReference type="EMBL" id="CP097899">
    <property type="protein sequence ID" value="URN96411.1"/>
    <property type="molecule type" value="Genomic_DNA"/>
</dbReference>
<dbReference type="InterPro" id="IPR004298">
    <property type="entry name" value="Nicotian_synth"/>
</dbReference>
<organism evidence="3 4">
    <name type="scientific">Candidatus Pristimantibacillus lignocellulolyticus</name>
    <dbReference type="NCBI Taxonomy" id="2994561"/>
    <lineage>
        <taxon>Bacteria</taxon>
        <taxon>Bacillati</taxon>
        <taxon>Bacillota</taxon>
        <taxon>Bacilli</taxon>
        <taxon>Bacillales</taxon>
        <taxon>Paenibacillaceae</taxon>
        <taxon>Candidatus Pristimantibacillus</taxon>
    </lineage>
</organism>
<dbReference type="SUPFAM" id="SSF53335">
    <property type="entry name" value="S-adenosyl-L-methionine-dependent methyltransferases"/>
    <property type="match status" value="1"/>
</dbReference>
<dbReference type="AlphaFoldDB" id="A0A9J6ZJI8"/>
<dbReference type="PANTHER" id="PTHR32266:SF12">
    <property type="entry name" value="NICOTIANAMINE SYNTHASE 3"/>
    <property type="match status" value="1"/>
</dbReference>
<dbReference type="PROSITE" id="PS51142">
    <property type="entry name" value="NAS"/>
    <property type="match status" value="1"/>
</dbReference>
<evidence type="ECO:0000313" key="4">
    <source>
        <dbReference type="Proteomes" id="UP001056756"/>
    </source>
</evidence>
<dbReference type="Gene3D" id="3.40.50.150">
    <property type="entry name" value="Vaccinia Virus protein VP39"/>
    <property type="match status" value="1"/>
</dbReference>
<dbReference type="GO" id="GO:0030410">
    <property type="term" value="F:nicotianamine synthase activity"/>
    <property type="evidence" value="ECO:0007669"/>
    <property type="project" value="InterPro"/>
</dbReference>
<gene>
    <name evidence="3" type="ORF">NAG76_09405</name>
</gene>
<name>A0A9J6ZJI8_9BACL</name>
<dbReference type="GO" id="GO:0030418">
    <property type="term" value="P:nicotianamine biosynthetic process"/>
    <property type="evidence" value="ECO:0007669"/>
    <property type="project" value="InterPro"/>
</dbReference>
<reference evidence="3" key="1">
    <citation type="submission" date="2022-05" db="EMBL/GenBank/DDBJ databases">
        <title>Novel bacterial taxa in a minimal lignocellulolytic consortium and its capacity to transform plastics disclosed by genome-resolved metagenomics.</title>
        <authorList>
            <person name="Rodriguez C.A.D."/>
            <person name="Diaz-Garcia L."/>
            <person name="Herrera K."/>
            <person name="Tarazona N.A."/>
            <person name="Sproer C."/>
            <person name="Overmann J."/>
            <person name="Jimenez D.J."/>
        </authorList>
    </citation>
    <scope>NUCLEOTIDE SEQUENCE</scope>
    <source>
        <strain evidence="3">MAG5</strain>
    </source>
</reference>
<keyword evidence="2" id="KW-0949">S-adenosyl-L-methionine</keyword>
<dbReference type="InterPro" id="IPR029063">
    <property type="entry name" value="SAM-dependent_MTases_sf"/>
</dbReference>
<protein>
    <recommendedName>
        <fullName evidence="5">Nicotianamine synthase protein</fullName>
    </recommendedName>
</protein>
<evidence type="ECO:0008006" key="5">
    <source>
        <dbReference type="Google" id="ProtNLM"/>
    </source>
</evidence>
<dbReference type="Proteomes" id="UP001056756">
    <property type="component" value="Chromosome"/>
</dbReference>
<evidence type="ECO:0000256" key="2">
    <source>
        <dbReference type="ARBA" id="ARBA00022691"/>
    </source>
</evidence>
<proteinExistence type="predicted"/>
<evidence type="ECO:0000313" key="3">
    <source>
        <dbReference type="EMBL" id="URN96411.1"/>
    </source>
</evidence>
<dbReference type="KEGG" id="plig:NAG76_09405"/>
<evidence type="ECO:0000256" key="1">
    <source>
        <dbReference type="ARBA" id="ARBA00022679"/>
    </source>
</evidence>
<accession>A0A9J6ZJI8</accession>
<dbReference type="PANTHER" id="PTHR32266">
    <property type="entry name" value="NICOTIANAMINE SYNTHASE 3"/>
    <property type="match status" value="1"/>
</dbReference>
<dbReference type="Pfam" id="PF03059">
    <property type="entry name" value="NAS"/>
    <property type="match status" value="1"/>
</dbReference>
<keyword evidence="1" id="KW-0808">Transferase</keyword>
<sequence>MKAYSTSLTLHTGKAPRRQLVDNLIALIIEVNELLQKEEDLSPTNQVVTNIINQLSLQLRSHYLPEEIKLILSNEYILLNHKKLQDKLSEAEFLVELSVSREIVKSKSSASDVLTKLPTWSIYKSLVSQELSMLRQFIRQNGHAEKLPIIFVGSGPMPLSAIILHLLSDVEVICLEMDSVAYEASCFLLERLGLADKVTVVMENGSQFDYSSYSRIFVASLVHNKLEVLEQIIHTTSDPIVAVRTAEGIKQLMYEAIDESQLNKQGWRIVERTYPEENLVINSTLFLEYHN</sequence>